<dbReference type="AlphaFoldDB" id="A0A8S3UK05"/>
<comment type="caution">
    <text evidence="6">The sequence shown here is derived from an EMBL/GenBank/DDBJ whole genome shotgun (WGS) entry which is preliminary data.</text>
</comment>
<reference evidence="6" key="1">
    <citation type="submission" date="2021-03" db="EMBL/GenBank/DDBJ databases">
        <authorList>
            <person name="Bekaert M."/>
        </authorList>
    </citation>
    <scope>NUCLEOTIDE SEQUENCE</scope>
</reference>
<keyword evidence="7" id="KW-1185">Reference proteome</keyword>
<dbReference type="EMBL" id="CAJPWZ010002590">
    <property type="protein sequence ID" value="CAG2241547.1"/>
    <property type="molecule type" value="Genomic_DNA"/>
</dbReference>
<dbReference type="SMART" id="SM00607">
    <property type="entry name" value="FTP"/>
    <property type="match status" value="2"/>
</dbReference>
<gene>
    <name evidence="6" type="ORF">MEDL_53816</name>
</gene>
<keyword evidence="4" id="KW-0812">Transmembrane</keyword>
<dbReference type="OrthoDB" id="6156976at2759"/>
<proteinExistence type="predicted"/>
<dbReference type="GO" id="GO:0007508">
    <property type="term" value="P:larval heart development"/>
    <property type="evidence" value="ECO:0007669"/>
    <property type="project" value="TreeGrafter"/>
</dbReference>
<evidence type="ECO:0000313" key="6">
    <source>
        <dbReference type="EMBL" id="CAG2241547.1"/>
    </source>
</evidence>
<accession>A0A8S3UK05</accession>
<keyword evidence="4" id="KW-1133">Transmembrane helix</keyword>
<dbReference type="GO" id="GO:0031012">
    <property type="term" value="C:extracellular matrix"/>
    <property type="evidence" value="ECO:0007669"/>
    <property type="project" value="TreeGrafter"/>
</dbReference>
<sequence>MVDKPTRYRINQEPSLLDLILVNDKNFIQNIEYQDPIGHSDHNVLAFNFKCYLTYENSKSVKFNYFKANYDKLKEHMNVNWEELLANKDTEDMKFKTPLSAEARLSIRKKHRAWEKYRNNRDNENYRGYTKARNKAKATVAKERKNREKSIAESAKTNCKNFWSYVNAKRKSKSGVSELHVKRDGKNFIASTDTEKAEVLAEFFISVFTVENDNDDTFIENIPYIEESSNDNFKTKEINKLLKHLNTSKSPGSDQVHPKVLFELADIIDTPLTMIFNSSFKTGTVPKDWKIGQITALFKKGDKKLASNYRPVSLTSIICKLMEKLIRKKIVDHMNRYNLFSDRQFGFIGGRSTSLQLLKVLDHWNSILDSDFEIVDTLTNVALWKESRQDSIPPNASLAERGPQLGNDGNIDTIGTNYVCAHTGFDSEYFWWIVNFEKEYIIEKVKIYGRTDCCKNRLRHFDILVYNPSTASWDEYNTGRAELCHHQYNQSPTPLSVTCKQGRMKGKFVKILMKKKQNVFSKQTLTLCEVEVWGRIRTENFTSDSGNLALYKVSRQSSTWNEAVESYGPQIGNDGITDYDNFPSGFVTQTDSNSDVTPWWEVDLDEDFVINTVIIYNRKDCCSEQLSNFDIFVYASSDTHKEGSYQSCYHYEGDSALILNITCKIGTKGRFVEIKLQKIVTGIENSVLALCEVEIYGSREIYTSDVSGRKSENTTHNDLQCPCSCDYKRQLEFMASTDLPNYTMEQWREILQPRLKELQRELKLDRKTLSKSKRKMSSAVDNRGSARNLGIIGVTILVSVLSLIVLDDLLTFLRYVQQIRRVCGV</sequence>
<dbReference type="SUPFAM" id="SSF49785">
    <property type="entry name" value="Galactose-binding domain-like"/>
    <property type="match status" value="2"/>
</dbReference>
<dbReference type="InterPro" id="IPR006585">
    <property type="entry name" value="FTP1"/>
</dbReference>
<evidence type="ECO:0000256" key="3">
    <source>
        <dbReference type="ARBA" id="ARBA00023157"/>
    </source>
</evidence>
<organism evidence="6 7">
    <name type="scientific">Mytilus edulis</name>
    <name type="common">Blue mussel</name>
    <dbReference type="NCBI Taxonomy" id="6550"/>
    <lineage>
        <taxon>Eukaryota</taxon>
        <taxon>Metazoa</taxon>
        <taxon>Spiralia</taxon>
        <taxon>Lophotrochozoa</taxon>
        <taxon>Mollusca</taxon>
        <taxon>Bivalvia</taxon>
        <taxon>Autobranchia</taxon>
        <taxon>Pteriomorphia</taxon>
        <taxon>Mytilida</taxon>
        <taxon>Mytiloidea</taxon>
        <taxon>Mytilidae</taxon>
        <taxon>Mytilinae</taxon>
        <taxon>Mytilus</taxon>
    </lineage>
</organism>
<name>A0A8S3UK05_MYTED</name>
<evidence type="ECO:0000313" key="7">
    <source>
        <dbReference type="Proteomes" id="UP000683360"/>
    </source>
</evidence>
<dbReference type="InterPro" id="IPR000421">
    <property type="entry name" value="FA58C"/>
</dbReference>
<keyword evidence="4" id="KW-0472">Membrane</keyword>
<dbReference type="Pfam" id="PF22633">
    <property type="entry name" value="F5_F8_type_C_2"/>
    <property type="match status" value="1"/>
</dbReference>
<dbReference type="PANTHER" id="PTHR33395:SF22">
    <property type="entry name" value="REVERSE TRANSCRIPTASE DOMAIN-CONTAINING PROTEIN"/>
    <property type="match status" value="1"/>
</dbReference>
<dbReference type="GO" id="GO:0046872">
    <property type="term" value="F:metal ion binding"/>
    <property type="evidence" value="ECO:0007669"/>
    <property type="project" value="UniProtKB-KW"/>
</dbReference>
<feature type="domain" description="Fucolectin tachylectin-4 pentraxin-1" evidence="5">
    <location>
        <begin position="545"/>
        <end position="704"/>
    </location>
</feature>
<evidence type="ECO:0000256" key="2">
    <source>
        <dbReference type="ARBA" id="ARBA00022837"/>
    </source>
</evidence>
<keyword evidence="2" id="KW-0106">Calcium</keyword>
<keyword evidence="1" id="KW-0479">Metal-binding</keyword>
<dbReference type="PANTHER" id="PTHR33395">
    <property type="entry name" value="TRANSCRIPTASE, PUTATIVE-RELATED-RELATED"/>
    <property type="match status" value="1"/>
</dbReference>
<evidence type="ECO:0000256" key="1">
    <source>
        <dbReference type="ARBA" id="ARBA00022723"/>
    </source>
</evidence>
<dbReference type="InterPro" id="IPR008979">
    <property type="entry name" value="Galactose-bd-like_sf"/>
</dbReference>
<feature type="transmembrane region" description="Helical" evidence="4">
    <location>
        <begin position="789"/>
        <end position="810"/>
    </location>
</feature>
<dbReference type="Proteomes" id="UP000683360">
    <property type="component" value="Unassembled WGS sequence"/>
</dbReference>
<protein>
    <recommendedName>
        <fullName evidence="5">Fucolectin tachylectin-4 pentraxin-1 domain-containing protein</fullName>
    </recommendedName>
</protein>
<evidence type="ECO:0000259" key="5">
    <source>
        <dbReference type="SMART" id="SM00607"/>
    </source>
</evidence>
<dbReference type="Pfam" id="PF00754">
    <property type="entry name" value="F5_F8_type_C"/>
    <property type="match status" value="1"/>
</dbReference>
<dbReference type="GO" id="GO:0061343">
    <property type="term" value="P:cell adhesion involved in heart morphogenesis"/>
    <property type="evidence" value="ECO:0007669"/>
    <property type="project" value="TreeGrafter"/>
</dbReference>
<feature type="domain" description="Fucolectin tachylectin-4 pentraxin-1" evidence="5">
    <location>
        <begin position="378"/>
        <end position="539"/>
    </location>
</feature>
<keyword evidence="3" id="KW-1015">Disulfide bond</keyword>
<dbReference type="Gene3D" id="2.60.120.260">
    <property type="entry name" value="Galactose-binding domain-like"/>
    <property type="match status" value="2"/>
</dbReference>
<evidence type="ECO:0000256" key="4">
    <source>
        <dbReference type="SAM" id="Phobius"/>
    </source>
</evidence>